<organism evidence="3">
    <name type="scientific">Caenorhabditis brenneri</name>
    <name type="common">Nematode worm</name>
    <dbReference type="NCBI Taxonomy" id="135651"/>
    <lineage>
        <taxon>Eukaryota</taxon>
        <taxon>Metazoa</taxon>
        <taxon>Ecdysozoa</taxon>
        <taxon>Nematoda</taxon>
        <taxon>Chromadorea</taxon>
        <taxon>Rhabditida</taxon>
        <taxon>Rhabditina</taxon>
        <taxon>Rhabditomorpha</taxon>
        <taxon>Rhabditoidea</taxon>
        <taxon>Rhabditidae</taxon>
        <taxon>Peloderinae</taxon>
        <taxon>Caenorhabditis</taxon>
    </lineage>
</organism>
<dbReference type="OMA" id="MKLAYAY"/>
<name>G0NCS3_CAEBE</name>
<dbReference type="HOGENOM" id="CLU_1541508_0_0_1"/>
<accession>G0NCS3</accession>
<dbReference type="Proteomes" id="UP000008068">
    <property type="component" value="Unassembled WGS sequence"/>
</dbReference>
<reference evidence="3" key="1">
    <citation type="submission" date="2011-07" db="EMBL/GenBank/DDBJ databases">
        <authorList>
            <consortium name="Caenorhabditis brenneri Sequencing and Analysis Consortium"/>
            <person name="Wilson R.K."/>
        </authorList>
    </citation>
    <scope>NUCLEOTIDE SEQUENCE [LARGE SCALE GENOMIC DNA]</scope>
    <source>
        <strain evidence="3">PB2801</strain>
    </source>
</reference>
<dbReference type="InterPro" id="IPR055578">
    <property type="entry name" value="DUF7154"/>
</dbReference>
<proteinExistence type="predicted"/>
<gene>
    <name evidence="2" type="ORF">CAEBREN_11252</name>
</gene>
<evidence type="ECO:0000313" key="2">
    <source>
        <dbReference type="EMBL" id="EGT57564.1"/>
    </source>
</evidence>
<dbReference type="AlphaFoldDB" id="G0NCS3"/>
<evidence type="ECO:0000259" key="1">
    <source>
        <dbReference type="Pfam" id="PF23673"/>
    </source>
</evidence>
<protein>
    <recommendedName>
        <fullName evidence="1">DUF7154 domain-containing protein</fullName>
    </recommendedName>
</protein>
<dbReference type="STRING" id="135651.G0NCS3"/>
<feature type="domain" description="DUF7154" evidence="1">
    <location>
        <begin position="39"/>
        <end position="147"/>
    </location>
</feature>
<sequence length="149" mass="16972">MYRIATETNGIMAYEKDMWMHWTSEYVSEFTSAYTIYAANVKVSGKGSVDLPDIVSPCSTIYCYYTVSMTIQDHGPIDTFQSAKLTWQNTTENTSGYLDDANNYLLSSKGTLYAITDMNLEPLTYSMKLAYAYSDSREEALQIRVYARE</sequence>
<keyword evidence="3" id="KW-1185">Reference proteome</keyword>
<evidence type="ECO:0000313" key="3">
    <source>
        <dbReference type="Proteomes" id="UP000008068"/>
    </source>
</evidence>
<dbReference type="Pfam" id="PF23673">
    <property type="entry name" value="DUF7154"/>
    <property type="match status" value="1"/>
</dbReference>
<dbReference type="OrthoDB" id="10570465at2759"/>
<dbReference type="EMBL" id="GL379863">
    <property type="protein sequence ID" value="EGT57564.1"/>
    <property type="molecule type" value="Genomic_DNA"/>
</dbReference>
<dbReference type="InParanoid" id="G0NCS3"/>
<dbReference type="eggNOG" id="ENOG502TJUX">
    <property type="taxonomic scope" value="Eukaryota"/>
</dbReference>